<protein>
    <submittedName>
        <fullName evidence="1">Uncharacterized protein</fullName>
    </submittedName>
</protein>
<dbReference type="Proteomes" id="UP000192738">
    <property type="component" value="Unassembled WGS sequence"/>
</dbReference>
<dbReference type="AlphaFoldDB" id="A0A1W2CST6"/>
<dbReference type="EMBL" id="FWXI01000011">
    <property type="protein sequence ID" value="SMC88300.1"/>
    <property type="molecule type" value="Genomic_DNA"/>
</dbReference>
<reference evidence="1 2" key="1">
    <citation type="submission" date="2017-04" db="EMBL/GenBank/DDBJ databases">
        <authorList>
            <person name="Afonso C.L."/>
            <person name="Miller P.J."/>
            <person name="Scott M.A."/>
            <person name="Spackman E."/>
            <person name="Goraichik I."/>
            <person name="Dimitrov K.M."/>
            <person name="Suarez D.L."/>
            <person name="Swayne D.E."/>
        </authorList>
    </citation>
    <scope>NUCLEOTIDE SEQUENCE [LARGE SCALE GENOMIC DNA]</scope>
    <source>
        <strain evidence="1 2">DSM 5090</strain>
    </source>
</reference>
<keyword evidence="2" id="KW-1185">Reference proteome</keyword>
<organism evidence="1 2">
    <name type="scientific">Sporomusa malonica</name>
    <dbReference type="NCBI Taxonomy" id="112901"/>
    <lineage>
        <taxon>Bacteria</taxon>
        <taxon>Bacillati</taxon>
        <taxon>Bacillota</taxon>
        <taxon>Negativicutes</taxon>
        <taxon>Selenomonadales</taxon>
        <taxon>Sporomusaceae</taxon>
        <taxon>Sporomusa</taxon>
    </lineage>
</organism>
<evidence type="ECO:0000313" key="1">
    <source>
        <dbReference type="EMBL" id="SMC88300.1"/>
    </source>
</evidence>
<gene>
    <name evidence="1" type="ORF">SAMN04488500_111132</name>
</gene>
<dbReference type="RefSeq" id="WP_176215521.1">
    <property type="nucleotide sequence ID" value="NZ_CP155572.1"/>
</dbReference>
<sequence length="51" mass="5372">MLQNQEVAVGLTHLADSLCEKCPMSEACGDAPVCGDVRLLKQAVALLSNND</sequence>
<evidence type="ECO:0000313" key="2">
    <source>
        <dbReference type="Proteomes" id="UP000192738"/>
    </source>
</evidence>
<proteinExistence type="predicted"/>
<name>A0A1W2CST6_9FIRM</name>
<accession>A0A1W2CST6</accession>